<reference evidence="4" key="2">
    <citation type="submission" date="2019-09" db="UniProtKB">
        <authorList>
            <consortium name="WormBaseParasite"/>
        </authorList>
    </citation>
    <scope>IDENTIFICATION</scope>
</reference>
<evidence type="ECO:0000313" key="3">
    <source>
        <dbReference type="Proteomes" id="UP000050761"/>
    </source>
</evidence>
<evidence type="ECO:0000256" key="1">
    <source>
        <dbReference type="SAM" id="Coils"/>
    </source>
</evidence>
<keyword evidence="1" id="KW-0175">Coiled coil</keyword>
<sequence length="261" mass="30912">MDPRLMNNDLGYVYKYMKAKNQTASGFENDLEMKLHALHQQADVAATLRSDWQHLRRNEVFLLEAPGEQVLLLNRCLRTGELTKEKMIKLATRYLLTERMFEQQVENGKLNSTHLHAWYNKPHKFDVKSDDVFQFAYDNLSQLEELIYELEREQRRAERDFHRSETTYYPEQEGRQLLHILRNYMRKDEQCFQNEIGQLRNKMKDQELELKRMQDTINLLKEQTTPNTSNSGIEVTVNLSKKTDRAAIVESPIPDLVSDDE</sequence>
<dbReference type="WBParaSite" id="HPBE_0001234401-mRNA-1">
    <property type="protein sequence ID" value="HPBE_0001234401-mRNA-1"/>
    <property type="gene ID" value="HPBE_0001234401"/>
</dbReference>
<gene>
    <name evidence="2" type="ORF">HPBE_LOCUS12345</name>
</gene>
<name>A0A183FVJ2_HELPZ</name>
<evidence type="ECO:0000313" key="4">
    <source>
        <dbReference type="WBParaSite" id="HPBE_0001234401-mRNA-1"/>
    </source>
</evidence>
<protein>
    <submittedName>
        <fullName evidence="4">Baculovirus J domain protein</fullName>
    </submittedName>
</protein>
<organism evidence="3 4">
    <name type="scientific">Heligmosomoides polygyrus</name>
    <name type="common">Parasitic roundworm</name>
    <dbReference type="NCBI Taxonomy" id="6339"/>
    <lineage>
        <taxon>Eukaryota</taxon>
        <taxon>Metazoa</taxon>
        <taxon>Ecdysozoa</taxon>
        <taxon>Nematoda</taxon>
        <taxon>Chromadorea</taxon>
        <taxon>Rhabditida</taxon>
        <taxon>Rhabditina</taxon>
        <taxon>Rhabditomorpha</taxon>
        <taxon>Strongyloidea</taxon>
        <taxon>Heligmosomidae</taxon>
        <taxon>Heligmosomoides</taxon>
    </lineage>
</organism>
<feature type="coiled-coil region" evidence="1">
    <location>
        <begin position="133"/>
        <end position="160"/>
    </location>
</feature>
<reference evidence="2 3" key="1">
    <citation type="submission" date="2018-11" db="EMBL/GenBank/DDBJ databases">
        <authorList>
            <consortium name="Pathogen Informatics"/>
        </authorList>
    </citation>
    <scope>NUCLEOTIDE SEQUENCE [LARGE SCALE GENOMIC DNA]</scope>
</reference>
<feature type="coiled-coil region" evidence="1">
    <location>
        <begin position="189"/>
        <end position="223"/>
    </location>
</feature>
<accession>A0A3P7YUT7</accession>
<proteinExistence type="predicted"/>
<dbReference type="AlphaFoldDB" id="A0A183FVJ2"/>
<evidence type="ECO:0000313" key="2">
    <source>
        <dbReference type="EMBL" id="VDO91780.1"/>
    </source>
</evidence>
<accession>A0A183FVJ2</accession>
<keyword evidence="3" id="KW-1185">Reference proteome</keyword>
<dbReference type="Proteomes" id="UP000050761">
    <property type="component" value="Unassembled WGS sequence"/>
</dbReference>
<dbReference type="OrthoDB" id="5874911at2759"/>
<dbReference type="EMBL" id="UZAH01027461">
    <property type="protein sequence ID" value="VDO91780.1"/>
    <property type="molecule type" value="Genomic_DNA"/>
</dbReference>